<reference evidence="1 2" key="1">
    <citation type="submission" date="2018-06" db="EMBL/GenBank/DDBJ databases">
        <title>A transcriptomic atlas of mushroom development highlights an independent origin of complex multicellularity.</title>
        <authorList>
            <consortium name="DOE Joint Genome Institute"/>
            <person name="Krizsan K."/>
            <person name="Almasi E."/>
            <person name="Merenyi Z."/>
            <person name="Sahu N."/>
            <person name="Viragh M."/>
            <person name="Koszo T."/>
            <person name="Mondo S."/>
            <person name="Kiss B."/>
            <person name="Balint B."/>
            <person name="Kues U."/>
            <person name="Barry K."/>
            <person name="Hegedus J.C."/>
            <person name="Henrissat B."/>
            <person name="Johnson J."/>
            <person name="Lipzen A."/>
            <person name="Ohm R."/>
            <person name="Nagy I."/>
            <person name="Pangilinan J."/>
            <person name="Yan J."/>
            <person name="Xiong Y."/>
            <person name="Grigoriev I.V."/>
            <person name="Hibbett D.S."/>
            <person name="Nagy L.G."/>
        </authorList>
    </citation>
    <scope>NUCLEOTIDE SEQUENCE [LARGE SCALE GENOMIC DNA]</scope>
    <source>
        <strain evidence="1 2">SZMC22713</strain>
    </source>
</reference>
<organism evidence="1 2">
    <name type="scientific">Rickenella mellea</name>
    <dbReference type="NCBI Taxonomy" id="50990"/>
    <lineage>
        <taxon>Eukaryota</taxon>
        <taxon>Fungi</taxon>
        <taxon>Dikarya</taxon>
        <taxon>Basidiomycota</taxon>
        <taxon>Agaricomycotina</taxon>
        <taxon>Agaricomycetes</taxon>
        <taxon>Hymenochaetales</taxon>
        <taxon>Rickenellaceae</taxon>
        <taxon>Rickenella</taxon>
    </lineage>
</organism>
<accession>A0A4Y7QPP4</accession>
<dbReference type="AlphaFoldDB" id="A0A4Y7QPP4"/>
<evidence type="ECO:0000313" key="1">
    <source>
        <dbReference type="EMBL" id="TDL28940.1"/>
    </source>
</evidence>
<dbReference type="EMBL" id="ML170157">
    <property type="protein sequence ID" value="TDL28940.1"/>
    <property type="molecule type" value="Genomic_DNA"/>
</dbReference>
<sequence>MPCPDCTTSLGKPGSGEGRGLVVFSIILRSKERSLVSFEPEFIDNGENGLRVDRTCWVALEARLLRNLRGVGVEGKTGKDFGRSRSAAVLLLECGPLNRDSEPKCCDGCLRILRIWCITGDDGLEEMGLTDWKSVTLFLRVSGISGVVFGGASQVKEYPSKAFSSTIGVG</sequence>
<name>A0A4Y7QPP4_9AGAM</name>
<dbReference type="VEuPathDB" id="FungiDB:BD410DRAFT_253409"/>
<evidence type="ECO:0000313" key="2">
    <source>
        <dbReference type="Proteomes" id="UP000294933"/>
    </source>
</evidence>
<keyword evidence="2" id="KW-1185">Reference proteome</keyword>
<protein>
    <submittedName>
        <fullName evidence="1">Uncharacterized protein</fullName>
    </submittedName>
</protein>
<dbReference type="Proteomes" id="UP000294933">
    <property type="component" value="Unassembled WGS sequence"/>
</dbReference>
<proteinExistence type="predicted"/>
<gene>
    <name evidence="1" type="ORF">BD410DRAFT_253409</name>
</gene>